<dbReference type="CDD" id="cd05403">
    <property type="entry name" value="NT_KNTase_like"/>
    <property type="match status" value="1"/>
</dbReference>
<dbReference type="InterPro" id="IPR002934">
    <property type="entry name" value="Polymerase_NTP_transf_dom"/>
</dbReference>
<dbReference type="Proteomes" id="UP000230543">
    <property type="component" value="Unassembled WGS sequence"/>
</dbReference>
<dbReference type="Gene3D" id="3.30.460.10">
    <property type="entry name" value="Beta Polymerase, domain 2"/>
    <property type="match status" value="1"/>
</dbReference>
<keyword evidence="5" id="KW-0479">Metal-binding</keyword>
<name>A0A2M6WBZ2_9BACT</name>
<comment type="cofactor">
    <cofactor evidence="1">
        <name>Mg(2+)</name>
        <dbReference type="ChEBI" id="CHEBI:18420"/>
    </cofactor>
</comment>
<comment type="caution">
    <text evidence="11">The sequence shown here is derived from an EMBL/GenBank/DDBJ whole genome shotgun (WGS) entry which is preliminary data.</text>
</comment>
<dbReference type="InterPro" id="IPR043519">
    <property type="entry name" value="NT_sf"/>
</dbReference>
<evidence type="ECO:0000256" key="8">
    <source>
        <dbReference type="ARBA" id="ARBA00022842"/>
    </source>
</evidence>
<evidence type="ECO:0000256" key="9">
    <source>
        <dbReference type="ARBA" id="ARBA00038276"/>
    </source>
</evidence>
<keyword evidence="2" id="KW-1277">Toxin-antitoxin system</keyword>
<dbReference type="Pfam" id="PF01909">
    <property type="entry name" value="NTP_transf_2"/>
    <property type="match status" value="1"/>
</dbReference>
<dbReference type="EMBL" id="PFBO01000111">
    <property type="protein sequence ID" value="PIT90287.1"/>
    <property type="molecule type" value="Genomic_DNA"/>
</dbReference>
<evidence type="ECO:0000313" key="12">
    <source>
        <dbReference type="Proteomes" id="UP000230543"/>
    </source>
</evidence>
<keyword evidence="3" id="KW-0808">Transferase</keyword>
<evidence type="ECO:0000256" key="5">
    <source>
        <dbReference type="ARBA" id="ARBA00022723"/>
    </source>
</evidence>
<dbReference type="SUPFAM" id="SSF81301">
    <property type="entry name" value="Nucleotidyltransferase"/>
    <property type="match status" value="1"/>
</dbReference>
<gene>
    <name evidence="11" type="ORF">COU22_03055</name>
</gene>
<protein>
    <recommendedName>
        <fullName evidence="10">Polymerase nucleotidyl transferase domain-containing protein</fullName>
    </recommendedName>
</protein>
<evidence type="ECO:0000256" key="4">
    <source>
        <dbReference type="ARBA" id="ARBA00022695"/>
    </source>
</evidence>
<dbReference type="InterPro" id="IPR052038">
    <property type="entry name" value="Type-VII_TA_antitoxin"/>
</dbReference>
<reference evidence="12" key="1">
    <citation type="submission" date="2017-09" db="EMBL/GenBank/DDBJ databases">
        <title>Depth-based differentiation of microbial function through sediment-hosted aquifers and enrichment of novel symbionts in the deep terrestrial subsurface.</title>
        <authorList>
            <person name="Probst A.J."/>
            <person name="Ladd B."/>
            <person name="Jarett J.K."/>
            <person name="Geller-Mcgrath D.E."/>
            <person name="Sieber C.M.K."/>
            <person name="Emerson J.B."/>
            <person name="Anantharaman K."/>
            <person name="Thomas B.C."/>
            <person name="Malmstrom R."/>
            <person name="Stieglmeier M."/>
            <person name="Klingl A."/>
            <person name="Woyke T."/>
            <person name="Ryan C.M."/>
            <person name="Banfield J.F."/>
        </authorList>
    </citation>
    <scope>NUCLEOTIDE SEQUENCE [LARGE SCALE GENOMIC DNA]</scope>
</reference>
<keyword evidence="7" id="KW-0067">ATP-binding</keyword>
<evidence type="ECO:0000256" key="3">
    <source>
        <dbReference type="ARBA" id="ARBA00022679"/>
    </source>
</evidence>
<dbReference type="GO" id="GO:0016779">
    <property type="term" value="F:nucleotidyltransferase activity"/>
    <property type="evidence" value="ECO:0007669"/>
    <property type="project" value="UniProtKB-KW"/>
</dbReference>
<comment type="similarity">
    <text evidence="9">Belongs to the MntA antitoxin family.</text>
</comment>
<accession>A0A2M6WBZ2</accession>
<evidence type="ECO:0000256" key="7">
    <source>
        <dbReference type="ARBA" id="ARBA00022840"/>
    </source>
</evidence>
<evidence type="ECO:0000256" key="6">
    <source>
        <dbReference type="ARBA" id="ARBA00022741"/>
    </source>
</evidence>
<feature type="domain" description="Polymerase nucleotidyl transferase" evidence="10">
    <location>
        <begin position="15"/>
        <end position="98"/>
    </location>
</feature>
<dbReference type="PANTHER" id="PTHR33571:SF14">
    <property type="entry name" value="PROTEIN ADENYLYLTRANSFERASE MJ0435-RELATED"/>
    <property type="match status" value="1"/>
</dbReference>
<sequence length="98" mass="11113">MSKEKIIKTLEKELPDLKDQYDIKKLGIFGSVARGDQTSKSDIDILVEFKAGNSIGLFEFIGLQQDLSKLLKKEVDLVTKRALKPAIKKYVLKDIIYV</sequence>
<proteinExistence type="inferred from homology"/>
<evidence type="ECO:0000256" key="2">
    <source>
        <dbReference type="ARBA" id="ARBA00022649"/>
    </source>
</evidence>
<evidence type="ECO:0000256" key="1">
    <source>
        <dbReference type="ARBA" id="ARBA00001946"/>
    </source>
</evidence>
<evidence type="ECO:0000259" key="10">
    <source>
        <dbReference type="Pfam" id="PF01909"/>
    </source>
</evidence>
<dbReference type="GO" id="GO:0046872">
    <property type="term" value="F:metal ion binding"/>
    <property type="evidence" value="ECO:0007669"/>
    <property type="project" value="UniProtKB-KW"/>
</dbReference>
<dbReference type="AlphaFoldDB" id="A0A2M6WBZ2"/>
<keyword evidence="4" id="KW-0548">Nucleotidyltransferase</keyword>
<keyword evidence="6" id="KW-0547">Nucleotide-binding</keyword>
<organism evidence="11 12">
    <name type="scientific">Candidatus Komeilibacteria bacterium CG10_big_fil_rev_8_21_14_0_10_41_13</name>
    <dbReference type="NCBI Taxonomy" id="1974476"/>
    <lineage>
        <taxon>Bacteria</taxon>
        <taxon>Candidatus Komeiliibacteriota</taxon>
    </lineage>
</organism>
<dbReference type="PANTHER" id="PTHR33571">
    <property type="entry name" value="SSL8005 PROTEIN"/>
    <property type="match status" value="1"/>
</dbReference>
<dbReference type="GO" id="GO:0005524">
    <property type="term" value="F:ATP binding"/>
    <property type="evidence" value="ECO:0007669"/>
    <property type="project" value="UniProtKB-KW"/>
</dbReference>
<keyword evidence="8" id="KW-0460">Magnesium</keyword>
<evidence type="ECO:0000313" key="11">
    <source>
        <dbReference type="EMBL" id="PIT90287.1"/>
    </source>
</evidence>